<dbReference type="SUPFAM" id="SSF53474">
    <property type="entry name" value="alpha/beta-Hydrolases"/>
    <property type="match status" value="1"/>
</dbReference>
<gene>
    <name evidence="2" type="ORF">C0039_18060</name>
</gene>
<evidence type="ECO:0000313" key="3">
    <source>
        <dbReference type="Proteomes" id="UP000235005"/>
    </source>
</evidence>
<dbReference type="InterPro" id="IPR012908">
    <property type="entry name" value="PGAP1-ab_dom-like"/>
</dbReference>
<dbReference type="Proteomes" id="UP000235005">
    <property type="component" value="Unassembled WGS sequence"/>
</dbReference>
<comment type="caution">
    <text evidence="2">The sequence shown here is derived from an EMBL/GenBank/DDBJ whole genome shotgun (WGS) entry which is preliminary data.</text>
</comment>
<dbReference type="AlphaFoldDB" id="A0A2N5WYB4"/>
<evidence type="ECO:0000313" key="2">
    <source>
        <dbReference type="EMBL" id="PLW67234.1"/>
    </source>
</evidence>
<dbReference type="PANTHER" id="PTHR37946:SF1">
    <property type="entry name" value="SLL1969 PROTEIN"/>
    <property type="match status" value="1"/>
</dbReference>
<reference evidence="2 3" key="1">
    <citation type="submission" date="2018-01" db="EMBL/GenBank/DDBJ databases">
        <title>The draft genome sequence of Halioglobus lutimaris HF004.</title>
        <authorList>
            <person name="Du Z.-J."/>
            <person name="Shi M.-J."/>
        </authorList>
    </citation>
    <scope>NUCLEOTIDE SEQUENCE [LARGE SCALE GENOMIC DNA]</scope>
    <source>
        <strain evidence="2 3">HF004</strain>
    </source>
</reference>
<dbReference type="Gene3D" id="3.40.50.1820">
    <property type="entry name" value="alpha/beta hydrolase"/>
    <property type="match status" value="1"/>
</dbReference>
<dbReference type="InterPro" id="IPR029058">
    <property type="entry name" value="AB_hydrolase_fold"/>
</dbReference>
<proteinExistence type="predicted"/>
<dbReference type="Pfam" id="PF07819">
    <property type="entry name" value="PGAP1"/>
    <property type="match status" value="1"/>
</dbReference>
<dbReference type="GO" id="GO:0016788">
    <property type="term" value="F:hydrolase activity, acting on ester bonds"/>
    <property type="evidence" value="ECO:0007669"/>
    <property type="project" value="InterPro"/>
</dbReference>
<protein>
    <submittedName>
        <fullName evidence="2">Alpha/beta hydrolase</fullName>
    </submittedName>
</protein>
<keyword evidence="2" id="KW-0378">Hydrolase</keyword>
<accession>A0A2N5WYB4</accession>
<feature type="domain" description="GPI inositol-deacylase PGAP1-like alpha/beta" evidence="1">
    <location>
        <begin position="85"/>
        <end position="133"/>
    </location>
</feature>
<name>A0A2N5WYB4_9GAMM</name>
<dbReference type="PANTHER" id="PTHR37946">
    <property type="entry name" value="SLL1969 PROTEIN"/>
    <property type="match status" value="1"/>
</dbReference>
<sequence>MFKTASEFRAIAELGSFFLTRKYLQRALPKGDGHPLVIIPGFMIGDAFTRSLRRLLRTLGYDSHPWDQGVNQGLRDETCHNIERRIAQIHRESGRKVSLIGHSLGGVYVRAIAHRQPQHVRQIITLGSPFNASFDQQATDSKGGALARAYEQLNPGVENDALPRSNLMSFPPQLPSTSVYSEGDGIVGWQHCMDIADGLTENVRIPGSHTGMAHNPLVAYVIADRLAQNENEWRPFDPRGVEKLLLKPACITELFPEWALDDQPAV</sequence>
<organism evidence="2 3">
    <name type="scientific">Pseudohalioglobus lutimaris</name>
    <dbReference type="NCBI Taxonomy" id="1737061"/>
    <lineage>
        <taxon>Bacteria</taxon>
        <taxon>Pseudomonadati</taxon>
        <taxon>Pseudomonadota</taxon>
        <taxon>Gammaproteobacteria</taxon>
        <taxon>Cellvibrionales</taxon>
        <taxon>Halieaceae</taxon>
        <taxon>Pseudohalioglobus</taxon>
    </lineage>
</organism>
<evidence type="ECO:0000259" key="1">
    <source>
        <dbReference type="Pfam" id="PF07819"/>
    </source>
</evidence>
<keyword evidence="3" id="KW-1185">Reference proteome</keyword>
<dbReference type="EMBL" id="PKUS01000033">
    <property type="protein sequence ID" value="PLW67234.1"/>
    <property type="molecule type" value="Genomic_DNA"/>
</dbReference>